<evidence type="ECO:0000256" key="2">
    <source>
        <dbReference type="ARBA" id="ARBA00004572"/>
    </source>
</evidence>
<accession>A0A9D3NZJ7</accession>
<name>A0A9D3NZJ7_9TELE</name>
<keyword evidence="9" id="KW-0496">Mitochondrion</keyword>
<dbReference type="OrthoDB" id="512473at2759"/>
<keyword evidence="6" id="KW-1000">Mitochondrion outer membrane</keyword>
<dbReference type="Gene3D" id="1.25.40.10">
    <property type="entry name" value="Tetratricopeptide repeat domain"/>
    <property type="match status" value="1"/>
</dbReference>
<keyword evidence="20" id="KW-1185">Reference proteome</keyword>
<keyword evidence="8" id="KW-0175">Coiled coil</keyword>
<evidence type="ECO:0000256" key="6">
    <source>
        <dbReference type="ARBA" id="ARBA00022787"/>
    </source>
</evidence>
<evidence type="ECO:0000256" key="7">
    <source>
        <dbReference type="ARBA" id="ARBA00022989"/>
    </source>
</evidence>
<dbReference type="GO" id="GO:0005876">
    <property type="term" value="C:spindle microtubule"/>
    <property type="evidence" value="ECO:0007669"/>
    <property type="project" value="TreeGrafter"/>
</dbReference>
<proteinExistence type="inferred from homology"/>
<reference evidence="19 20" key="1">
    <citation type="submission" date="2021-06" db="EMBL/GenBank/DDBJ databases">
        <title>Chromosome-level genome assembly of the red-tail catfish (Hemibagrus wyckioides).</title>
        <authorList>
            <person name="Shao F."/>
        </authorList>
    </citation>
    <scope>NUCLEOTIDE SEQUENCE [LARGE SCALE GENOMIC DNA]</scope>
    <source>
        <strain evidence="19">EC202008001</strain>
        <tissue evidence="19">Blood</tissue>
    </source>
</reference>
<evidence type="ECO:0000256" key="12">
    <source>
        <dbReference type="ARBA" id="ARBA00023242"/>
    </source>
</evidence>
<dbReference type="AlphaFoldDB" id="A0A9D3NZJ7"/>
<evidence type="ECO:0000256" key="14">
    <source>
        <dbReference type="ARBA" id="ARBA00039962"/>
    </source>
</evidence>
<evidence type="ECO:0000256" key="10">
    <source>
        <dbReference type="ARBA" id="ARBA00023136"/>
    </source>
</evidence>
<feature type="compositionally biased region" description="Acidic residues" evidence="17">
    <location>
        <begin position="211"/>
        <end position="222"/>
    </location>
</feature>
<keyword evidence="11" id="KW-0206">Cytoskeleton</keyword>
<evidence type="ECO:0000256" key="3">
    <source>
        <dbReference type="ARBA" id="ARBA00004647"/>
    </source>
</evidence>
<evidence type="ECO:0000256" key="1">
    <source>
        <dbReference type="ARBA" id="ARBA00004123"/>
    </source>
</evidence>
<feature type="transmembrane region" description="Helical" evidence="18">
    <location>
        <begin position="6"/>
        <end position="28"/>
    </location>
</feature>
<evidence type="ECO:0000256" key="18">
    <source>
        <dbReference type="SAM" id="Phobius"/>
    </source>
</evidence>
<sequence>MSSLGRNGLIGLGVGVTVSTGLIAVLLIKEMLRRRRERPLGVSHSGAGFAVTSAAVDGRIDLGQEGGVLSGLTPEQHTELRKTLDEVMMSVSTLRGEVAELRNGLRDIANTIVEDVRKGVEEGQRSRRRRHFMSRERSDSMSSSSIYFTASNGMSSRSEGGYTTAYSTAESDYTDRETDRDEDRDEDDEDEEEEEEERSCATVLTLRPDEPQSEEDNDVDADEEVVVMSPELALLLSQSDLLHAGDSGKKTDGFILLRENKPLYSDNIEFLWRLARAYSDMCEYAEDEEERRSYAEQGRDEAESALQRNGLNADCHKWFAVLTSQMLQCDSMHSKLKSSHILKEHLDHALALRDDDPLCFYLLGRWCYEISRLSWLEQKAAAAVYETPPSSSLHHALENFLKAEELKPGFSRAVRLYIAKCHKDLGNKSEARNWAHLALTTPTNTNQDARLSAIEAELQALIDSPAVQL</sequence>
<dbReference type="InterPro" id="IPR049039">
    <property type="entry name" value="RMD1-3_a_helical_rpt"/>
</dbReference>
<evidence type="ECO:0000313" key="20">
    <source>
        <dbReference type="Proteomes" id="UP000824219"/>
    </source>
</evidence>
<feature type="region of interest" description="Disordered" evidence="17">
    <location>
        <begin position="120"/>
        <end position="222"/>
    </location>
</feature>
<keyword evidence="4" id="KW-0963">Cytoplasm</keyword>
<dbReference type="EMBL" id="JAHKSW010000006">
    <property type="protein sequence ID" value="KAG7331870.1"/>
    <property type="molecule type" value="Genomic_DNA"/>
</dbReference>
<dbReference type="GO" id="GO:0008017">
    <property type="term" value="F:microtubule binding"/>
    <property type="evidence" value="ECO:0007669"/>
    <property type="project" value="TreeGrafter"/>
</dbReference>
<evidence type="ECO:0000256" key="5">
    <source>
        <dbReference type="ARBA" id="ARBA00022692"/>
    </source>
</evidence>
<dbReference type="PANTHER" id="PTHR16056">
    <property type="entry name" value="REGULATOR OF MICROTUBULE DYNAMICS PROTEIN"/>
    <property type="match status" value="1"/>
</dbReference>
<keyword evidence="5 18" id="KW-0812">Transmembrane</keyword>
<dbReference type="GO" id="GO:0097431">
    <property type="term" value="C:mitotic spindle pole"/>
    <property type="evidence" value="ECO:0007669"/>
    <property type="project" value="TreeGrafter"/>
</dbReference>
<keyword evidence="10 18" id="KW-0472">Membrane</keyword>
<evidence type="ECO:0000256" key="8">
    <source>
        <dbReference type="ARBA" id="ARBA00023054"/>
    </source>
</evidence>
<protein>
    <recommendedName>
        <fullName evidence="14">Regulator of microtubule dynamics protein 3</fullName>
    </recommendedName>
    <alternativeName>
        <fullName evidence="15">Protein FAM82A2</fullName>
    </alternativeName>
    <alternativeName>
        <fullName evidence="16">Protein FAM82C</fullName>
    </alternativeName>
</protein>
<keyword evidence="7 18" id="KW-1133">Transmembrane helix</keyword>
<evidence type="ECO:0000256" key="13">
    <source>
        <dbReference type="ARBA" id="ARBA00038360"/>
    </source>
</evidence>
<comment type="subcellular location">
    <subcellularLocation>
        <location evidence="3">Cytoplasm</location>
        <location evidence="3">Cytoskeleton</location>
        <location evidence="3">Spindle pole</location>
    </subcellularLocation>
    <subcellularLocation>
        <location evidence="2">Mitochondrion outer membrane</location>
        <topology evidence="2">Single-pass membrane protein</topology>
    </subcellularLocation>
    <subcellularLocation>
        <location evidence="1">Nucleus</location>
    </subcellularLocation>
</comment>
<dbReference type="GO" id="GO:0005741">
    <property type="term" value="C:mitochondrial outer membrane"/>
    <property type="evidence" value="ECO:0007669"/>
    <property type="project" value="UniProtKB-SubCell"/>
</dbReference>
<dbReference type="GO" id="GO:0005634">
    <property type="term" value="C:nucleus"/>
    <property type="evidence" value="ECO:0007669"/>
    <property type="project" value="UniProtKB-SubCell"/>
</dbReference>
<dbReference type="SUPFAM" id="SSF48452">
    <property type="entry name" value="TPR-like"/>
    <property type="match status" value="1"/>
</dbReference>
<comment type="caution">
    <text evidence="19">The sequence shown here is derived from an EMBL/GenBank/DDBJ whole genome shotgun (WGS) entry which is preliminary data.</text>
</comment>
<organism evidence="19 20">
    <name type="scientific">Hemibagrus wyckioides</name>
    <dbReference type="NCBI Taxonomy" id="337641"/>
    <lineage>
        <taxon>Eukaryota</taxon>
        <taxon>Metazoa</taxon>
        <taxon>Chordata</taxon>
        <taxon>Craniata</taxon>
        <taxon>Vertebrata</taxon>
        <taxon>Euteleostomi</taxon>
        <taxon>Actinopterygii</taxon>
        <taxon>Neopterygii</taxon>
        <taxon>Teleostei</taxon>
        <taxon>Ostariophysi</taxon>
        <taxon>Siluriformes</taxon>
        <taxon>Bagridae</taxon>
        <taxon>Hemibagrus</taxon>
    </lineage>
</organism>
<evidence type="ECO:0000256" key="17">
    <source>
        <dbReference type="SAM" id="MobiDB-lite"/>
    </source>
</evidence>
<evidence type="ECO:0000256" key="16">
    <source>
        <dbReference type="ARBA" id="ARBA00041960"/>
    </source>
</evidence>
<dbReference type="Proteomes" id="UP000824219">
    <property type="component" value="Linkage Group LG06"/>
</dbReference>
<comment type="similarity">
    <text evidence="13">Belongs to the RMDN family.</text>
</comment>
<feature type="compositionally biased region" description="Acidic residues" evidence="17">
    <location>
        <begin position="182"/>
        <end position="197"/>
    </location>
</feature>
<evidence type="ECO:0000256" key="15">
    <source>
        <dbReference type="ARBA" id="ARBA00041608"/>
    </source>
</evidence>
<evidence type="ECO:0000256" key="9">
    <source>
        <dbReference type="ARBA" id="ARBA00023128"/>
    </source>
</evidence>
<keyword evidence="12" id="KW-0539">Nucleus</keyword>
<evidence type="ECO:0000256" key="4">
    <source>
        <dbReference type="ARBA" id="ARBA00022490"/>
    </source>
</evidence>
<feature type="compositionally biased region" description="Polar residues" evidence="17">
    <location>
        <begin position="146"/>
        <end position="158"/>
    </location>
</feature>
<dbReference type="InterPro" id="IPR011990">
    <property type="entry name" value="TPR-like_helical_dom_sf"/>
</dbReference>
<gene>
    <name evidence="19" type="ORF">KOW79_005839</name>
</gene>
<evidence type="ECO:0000256" key="11">
    <source>
        <dbReference type="ARBA" id="ARBA00023212"/>
    </source>
</evidence>
<evidence type="ECO:0000313" key="19">
    <source>
        <dbReference type="EMBL" id="KAG7331870.1"/>
    </source>
</evidence>
<dbReference type="PANTHER" id="PTHR16056:SF18">
    <property type="entry name" value="REGULATOR OF MICROTUBULE DYNAMICS PROTEIN 3"/>
    <property type="match status" value="1"/>
</dbReference>
<dbReference type="Pfam" id="PF21033">
    <property type="entry name" value="RMD1-3"/>
    <property type="match status" value="1"/>
</dbReference>